<evidence type="ECO:0000313" key="2">
    <source>
        <dbReference type="EMBL" id="KKK66938.1"/>
    </source>
</evidence>
<protein>
    <submittedName>
        <fullName evidence="2">Uncharacterized protein</fullName>
    </submittedName>
</protein>
<reference evidence="2" key="1">
    <citation type="journal article" date="2015" name="Nature">
        <title>Complex archaea that bridge the gap between prokaryotes and eukaryotes.</title>
        <authorList>
            <person name="Spang A."/>
            <person name="Saw J.H."/>
            <person name="Jorgensen S.L."/>
            <person name="Zaremba-Niedzwiedzka K."/>
            <person name="Martijn J."/>
            <person name="Lind A.E."/>
            <person name="van Eijk R."/>
            <person name="Schleper C."/>
            <person name="Guy L."/>
            <person name="Ettema T.J."/>
        </authorList>
    </citation>
    <scope>NUCLEOTIDE SEQUENCE</scope>
</reference>
<feature type="region of interest" description="Disordered" evidence="1">
    <location>
        <begin position="16"/>
        <end position="38"/>
    </location>
</feature>
<gene>
    <name evidence="2" type="ORF">LCGC14_2959080</name>
</gene>
<dbReference type="AlphaFoldDB" id="A0A0F8XDN7"/>
<name>A0A0F8XDN7_9ZZZZ</name>
<accession>A0A0F8XDN7</accession>
<comment type="caution">
    <text evidence="2">The sequence shown here is derived from an EMBL/GenBank/DDBJ whole genome shotgun (WGS) entry which is preliminary data.</text>
</comment>
<dbReference type="EMBL" id="LAZR01059842">
    <property type="protein sequence ID" value="KKK66938.1"/>
    <property type="molecule type" value="Genomic_DNA"/>
</dbReference>
<evidence type="ECO:0000256" key="1">
    <source>
        <dbReference type="SAM" id="MobiDB-lite"/>
    </source>
</evidence>
<sequence length="66" mass="7459">MKIYEYQAKEIFTDSGIQVPRGPGETAPQADPEKESLRQSIDRLTGSAKQKLLDVLDELNILKKEQ</sequence>
<proteinExistence type="predicted"/>
<organism evidence="2">
    <name type="scientific">marine sediment metagenome</name>
    <dbReference type="NCBI Taxonomy" id="412755"/>
    <lineage>
        <taxon>unclassified sequences</taxon>
        <taxon>metagenomes</taxon>
        <taxon>ecological metagenomes</taxon>
    </lineage>
</organism>